<feature type="domain" description="GtrA/DPMS transmembrane" evidence="7">
    <location>
        <begin position="28"/>
        <end position="141"/>
    </location>
</feature>
<proteinExistence type="inferred from homology"/>
<keyword evidence="5 6" id="KW-0472">Membrane</keyword>
<evidence type="ECO:0000256" key="1">
    <source>
        <dbReference type="ARBA" id="ARBA00004141"/>
    </source>
</evidence>
<feature type="transmembrane region" description="Helical" evidence="6">
    <location>
        <begin position="21"/>
        <end position="38"/>
    </location>
</feature>
<gene>
    <name evidence="8" type="ORF">HNQ86_002372</name>
</gene>
<organism evidence="8 9">
    <name type="scientific">Oleiagrimonas soli</name>
    <dbReference type="NCBI Taxonomy" id="1543381"/>
    <lineage>
        <taxon>Bacteria</taxon>
        <taxon>Pseudomonadati</taxon>
        <taxon>Pseudomonadota</taxon>
        <taxon>Gammaproteobacteria</taxon>
        <taxon>Lysobacterales</taxon>
        <taxon>Rhodanobacteraceae</taxon>
        <taxon>Oleiagrimonas</taxon>
    </lineage>
</organism>
<evidence type="ECO:0000256" key="6">
    <source>
        <dbReference type="SAM" id="Phobius"/>
    </source>
</evidence>
<evidence type="ECO:0000313" key="9">
    <source>
        <dbReference type="Proteomes" id="UP000560000"/>
    </source>
</evidence>
<comment type="caution">
    <text evidence="8">The sequence shown here is derived from an EMBL/GenBank/DDBJ whole genome shotgun (WGS) entry which is preliminary data.</text>
</comment>
<feature type="transmembrane region" description="Helical" evidence="6">
    <location>
        <begin position="116"/>
        <end position="137"/>
    </location>
</feature>
<evidence type="ECO:0000256" key="5">
    <source>
        <dbReference type="ARBA" id="ARBA00023136"/>
    </source>
</evidence>
<evidence type="ECO:0000259" key="7">
    <source>
        <dbReference type="Pfam" id="PF04138"/>
    </source>
</evidence>
<dbReference type="RefSeq" id="WP_052395319.1">
    <property type="nucleotide sequence ID" value="NZ_JACHET010000001.1"/>
</dbReference>
<protein>
    <submittedName>
        <fullName evidence="8">Putative flippase GtrA</fullName>
    </submittedName>
</protein>
<dbReference type="OrthoDB" id="5966606at2"/>
<keyword evidence="4 6" id="KW-1133">Transmembrane helix</keyword>
<dbReference type="EMBL" id="JACHET010000001">
    <property type="protein sequence ID" value="MBB6185027.1"/>
    <property type="molecule type" value="Genomic_DNA"/>
</dbReference>
<dbReference type="Pfam" id="PF04138">
    <property type="entry name" value="GtrA_DPMS_TM"/>
    <property type="match status" value="1"/>
</dbReference>
<sequence length="143" mass="15359">MSERSHAVSEVADRRARPARLLRQGAGFTAVGGLQLLLDWGVMIALSAAGLPLPAANVAGRAAGACLGFWANRRLTFDGGGRHPLPQLMRFLVLWSILTTLSTLSLDVIADHGGLSGAWLLKPLIEAVLAAISFFSCRHWVYR</sequence>
<evidence type="ECO:0000256" key="4">
    <source>
        <dbReference type="ARBA" id="ARBA00022989"/>
    </source>
</evidence>
<evidence type="ECO:0000313" key="8">
    <source>
        <dbReference type="EMBL" id="MBB6185027.1"/>
    </source>
</evidence>
<dbReference type="GO" id="GO:0005886">
    <property type="term" value="C:plasma membrane"/>
    <property type="evidence" value="ECO:0007669"/>
    <property type="project" value="TreeGrafter"/>
</dbReference>
<dbReference type="InterPro" id="IPR051401">
    <property type="entry name" value="GtrA_CellWall_Glycosyl"/>
</dbReference>
<evidence type="ECO:0000256" key="2">
    <source>
        <dbReference type="ARBA" id="ARBA00009399"/>
    </source>
</evidence>
<comment type="similarity">
    <text evidence="2">Belongs to the GtrA family.</text>
</comment>
<dbReference type="PANTHER" id="PTHR38459:SF1">
    <property type="entry name" value="PROPHAGE BACTOPRENOL-LINKED GLUCOSE TRANSLOCASE HOMOLOG"/>
    <property type="match status" value="1"/>
</dbReference>
<keyword evidence="3 6" id="KW-0812">Transmembrane</keyword>
<dbReference type="InterPro" id="IPR007267">
    <property type="entry name" value="GtrA_DPMS_TM"/>
</dbReference>
<feature type="transmembrane region" description="Helical" evidence="6">
    <location>
        <begin position="91"/>
        <end position="110"/>
    </location>
</feature>
<accession>A0A841KMB4</accession>
<evidence type="ECO:0000256" key="3">
    <source>
        <dbReference type="ARBA" id="ARBA00022692"/>
    </source>
</evidence>
<dbReference type="GO" id="GO:0000271">
    <property type="term" value="P:polysaccharide biosynthetic process"/>
    <property type="evidence" value="ECO:0007669"/>
    <property type="project" value="InterPro"/>
</dbReference>
<dbReference type="PANTHER" id="PTHR38459">
    <property type="entry name" value="PROPHAGE BACTOPRENOL-LINKED GLUCOSE TRANSLOCASE HOMOLOG"/>
    <property type="match status" value="1"/>
</dbReference>
<comment type="subcellular location">
    <subcellularLocation>
        <location evidence="1">Membrane</location>
        <topology evidence="1">Multi-pass membrane protein</topology>
    </subcellularLocation>
</comment>
<feature type="transmembrane region" description="Helical" evidence="6">
    <location>
        <begin position="44"/>
        <end position="70"/>
    </location>
</feature>
<reference evidence="8 9" key="1">
    <citation type="submission" date="2020-08" db="EMBL/GenBank/DDBJ databases">
        <title>Genomic Encyclopedia of Type Strains, Phase IV (KMG-IV): sequencing the most valuable type-strain genomes for metagenomic binning, comparative biology and taxonomic classification.</title>
        <authorList>
            <person name="Goeker M."/>
        </authorList>
    </citation>
    <scope>NUCLEOTIDE SEQUENCE [LARGE SCALE GENOMIC DNA]</scope>
    <source>
        <strain evidence="8 9">DSM 107085</strain>
    </source>
</reference>
<name>A0A841KMB4_9GAMM</name>
<dbReference type="AlphaFoldDB" id="A0A841KMB4"/>
<dbReference type="Proteomes" id="UP000560000">
    <property type="component" value="Unassembled WGS sequence"/>
</dbReference>